<dbReference type="EMBL" id="UYWY01023218">
    <property type="protein sequence ID" value="VDM47269.1"/>
    <property type="molecule type" value="Genomic_DNA"/>
</dbReference>
<reference evidence="3" key="1">
    <citation type="submission" date="2016-06" db="UniProtKB">
        <authorList>
            <consortium name="WormBaseParasite"/>
        </authorList>
    </citation>
    <scope>IDENTIFICATION</scope>
</reference>
<proteinExistence type="predicted"/>
<evidence type="ECO:0000313" key="3">
    <source>
        <dbReference type="WBParaSite" id="TCNE_0001594901-mRNA-1"/>
    </source>
</evidence>
<accession>A0A183V5C8</accession>
<name>A0A183V5C8_TOXCA</name>
<gene>
    <name evidence="1" type="ORF">TCNE_LOCUS15948</name>
</gene>
<evidence type="ECO:0000313" key="2">
    <source>
        <dbReference type="Proteomes" id="UP000050794"/>
    </source>
</evidence>
<dbReference type="AlphaFoldDB" id="A0A183V5C8"/>
<reference evidence="1 2" key="2">
    <citation type="submission" date="2018-11" db="EMBL/GenBank/DDBJ databases">
        <authorList>
            <consortium name="Pathogen Informatics"/>
        </authorList>
    </citation>
    <scope>NUCLEOTIDE SEQUENCE [LARGE SCALE GENOMIC DNA]</scope>
</reference>
<dbReference type="WBParaSite" id="TCNE_0001594901-mRNA-1">
    <property type="protein sequence ID" value="TCNE_0001594901-mRNA-1"/>
    <property type="gene ID" value="TCNE_0001594901"/>
</dbReference>
<keyword evidence="2" id="KW-1185">Reference proteome</keyword>
<protein>
    <submittedName>
        <fullName evidence="3">Transposase</fullName>
    </submittedName>
</protein>
<dbReference type="Proteomes" id="UP000050794">
    <property type="component" value="Unassembled WGS sequence"/>
</dbReference>
<sequence length="66" mass="7295">MKRIRKGTIDRLMLAMGIDSYLAASKCDGARDSCKNIQYPSRPVITTHRIASLHSSSLPFSVRSDA</sequence>
<organism evidence="2 3">
    <name type="scientific">Toxocara canis</name>
    <name type="common">Canine roundworm</name>
    <dbReference type="NCBI Taxonomy" id="6265"/>
    <lineage>
        <taxon>Eukaryota</taxon>
        <taxon>Metazoa</taxon>
        <taxon>Ecdysozoa</taxon>
        <taxon>Nematoda</taxon>
        <taxon>Chromadorea</taxon>
        <taxon>Rhabditida</taxon>
        <taxon>Spirurina</taxon>
        <taxon>Ascaridomorpha</taxon>
        <taxon>Ascaridoidea</taxon>
        <taxon>Toxocaridae</taxon>
        <taxon>Toxocara</taxon>
    </lineage>
</organism>
<evidence type="ECO:0000313" key="1">
    <source>
        <dbReference type="EMBL" id="VDM47269.1"/>
    </source>
</evidence>